<dbReference type="PROSITE" id="PS51471">
    <property type="entry name" value="FE2OG_OXY"/>
    <property type="match status" value="1"/>
</dbReference>
<keyword evidence="1" id="KW-0479">Metal-binding</keyword>
<dbReference type="Pfam" id="PF03171">
    <property type="entry name" value="2OG-FeII_Oxy"/>
    <property type="match status" value="1"/>
</dbReference>
<dbReference type="InterPro" id="IPR005123">
    <property type="entry name" value="Oxoglu/Fe-dep_dioxygenase_dom"/>
</dbReference>
<evidence type="ECO:0000313" key="3">
    <source>
        <dbReference type="EMBL" id="KAI6660545.1"/>
    </source>
</evidence>
<keyword evidence="1" id="KW-0560">Oxidoreductase</keyword>
<evidence type="ECO:0000259" key="2">
    <source>
        <dbReference type="PROSITE" id="PS51471"/>
    </source>
</evidence>
<dbReference type="InterPro" id="IPR026992">
    <property type="entry name" value="DIOX_N"/>
</dbReference>
<dbReference type="InterPro" id="IPR027443">
    <property type="entry name" value="IPNS-like_sf"/>
</dbReference>
<dbReference type="GO" id="GO:0016491">
    <property type="term" value="F:oxidoreductase activity"/>
    <property type="evidence" value="ECO:0007669"/>
    <property type="project" value="UniProtKB-KW"/>
</dbReference>
<proteinExistence type="inferred from homology"/>
<dbReference type="PRINTS" id="PR00682">
    <property type="entry name" value="IPNSYNTHASE"/>
</dbReference>
<keyword evidence="4" id="KW-1185">Reference proteome</keyword>
<dbReference type="EMBL" id="JAKMXF010000033">
    <property type="protein sequence ID" value="KAI6660545.1"/>
    <property type="molecule type" value="Genomic_DNA"/>
</dbReference>
<protein>
    <recommendedName>
        <fullName evidence="2">Fe2OG dioxygenase domain-containing protein</fullName>
    </recommendedName>
</protein>
<sequence length="321" mass="36717">MATEGIPTIDITHFIADTPILRDDVIKQWDLVFRNYGFCIITGHGINDEYIDNLYKKSLDFFRLPEADKMKFYLGKGYGVGGYVPRGIEMVSKSVDKEAVGQPDLVENICFTMNTIPTHTDVCLDEIVPEFTVTMHNYFLSIRQLAQIIMKISALALNLDPSYFSEIVEKIEISLRLAYYAKTEINESTKNAQRYGAHTDYGGFTILKTDDYQRADKCHSLEVDHNGTWLPVISPQNSFIINSGDLIERWTNGIWKSATHRVINNNLDNERLSMVFFTTPHHDTIIDTLPGTYKDDKDKLYEPISAGEHLKEKLMRTTVKK</sequence>
<dbReference type="GO" id="GO:0046872">
    <property type="term" value="F:metal ion binding"/>
    <property type="evidence" value="ECO:0007669"/>
    <property type="project" value="UniProtKB-KW"/>
</dbReference>
<dbReference type="AlphaFoldDB" id="A0AAV7KI25"/>
<evidence type="ECO:0000256" key="1">
    <source>
        <dbReference type="RuleBase" id="RU003682"/>
    </source>
</evidence>
<name>A0AAV7KI25_9METZ</name>
<dbReference type="Proteomes" id="UP001165289">
    <property type="component" value="Unassembled WGS sequence"/>
</dbReference>
<dbReference type="Pfam" id="PF14226">
    <property type="entry name" value="DIOX_N"/>
    <property type="match status" value="1"/>
</dbReference>
<dbReference type="SUPFAM" id="SSF51197">
    <property type="entry name" value="Clavaminate synthase-like"/>
    <property type="match status" value="1"/>
</dbReference>
<dbReference type="Gene3D" id="2.60.120.330">
    <property type="entry name" value="B-lactam Antibiotic, Isopenicillin N Synthase, Chain"/>
    <property type="match status" value="1"/>
</dbReference>
<accession>A0AAV7KI25</accession>
<organism evidence="3 4">
    <name type="scientific">Oopsacas minuta</name>
    <dbReference type="NCBI Taxonomy" id="111878"/>
    <lineage>
        <taxon>Eukaryota</taxon>
        <taxon>Metazoa</taxon>
        <taxon>Porifera</taxon>
        <taxon>Hexactinellida</taxon>
        <taxon>Hexasterophora</taxon>
        <taxon>Lyssacinosida</taxon>
        <taxon>Leucopsacidae</taxon>
        <taxon>Oopsacas</taxon>
    </lineage>
</organism>
<dbReference type="InterPro" id="IPR044861">
    <property type="entry name" value="IPNS-like_FE2OG_OXY"/>
</dbReference>
<dbReference type="PANTHER" id="PTHR47990">
    <property type="entry name" value="2-OXOGLUTARATE (2OG) AND FE(II)-DEPENDENT OXYGENASE SUPERFAMILY PROTEIN-RELATED"/>
    <property type="match status" value="1"/>
</dbReference>
<dbReference type="InterPro" id="IPR050231">
    <property type="entry name" value="Iron_ascorbate_oxido_reductase"/>
</dbReference>
<gene>
    <name evidence="3" type="ORF">LOD99_14129</name>
</gene>
<reference evidence="3 4" key="1">
    <citation type="journal article" date="2023" name="BMC Biol.">
        <title>The compact genome of the sponge Oopsacas minuta (Hexactinellida) is lacking key metazoan core genes.</title>
        <authorList>
            <person name="Santini S."/>
            <person name="Schenkelaars Q."/>
            <person name="Jourda C."/>
            <person name="Duchesne M."/>
            <person name="Belahbib H."/>
            <person name="Rocher C."/>
            <person name="Selva M."/>
            <person name="Riesgo A."/>
            <person name="Vervoort M."/>
            <person name="Leys S.P."/>
            <person name="Kodjabachian L."/>
            <person name="Le Bivic A."/>
            <person name="Borchiellini C."/>
            <person name="Claverie J.M."/>
            <person name="Renard E."/>
        </authorList>
    </citation>
    <scope>NUCLEOTIDE SEQUENCE [LARGE SCALE GENOMIC DNA]</scope>
    <source>
        <strain evidence="3">SPO-2</strain>
    </source>
</reference>
<comment type="similarity">
    <text evidence="1">Belongs to the iron/ascorbate-dependent oxidoreductase family.</text>
</comment>
<evidence type="ECO:0000313" key="4">
    <source>
        <dbReference type="Proteomes" id="UP001165289"/>
    </source>
</evidence>
<comment type="caution">
    <text evidence="3">The sequence shown here is derived from an EMBL/GenBank/DDBJ whole genome shotgun (WGS) entry which is preliminary data.</text>
</comment>
<feature type="domain" description="Fe2OG dioxygenase" evidence="2">
    <location>
        <begin position="170"/>
        <end position="280"/>
    </location>
</feature>
<keyword evidence="1" id="KW-0408">Iron</keyword>